<sequence>MAILIDPPMWPAHGTVFSHLVSDSSLEELHAFAQAAELPHRAFDRDHYDVPLARYDELVSRGAEAVQGTELVRRLVRSGLRVPARQRPEKLNSILMRRWNQLAPGHEDVGRALVARWSHMDRHYHSSTHLLAVLNALELLSSRSEDPGTYPSAQGFTAWYHDAIYNGVPGTDEEQSAELAAAEMSQMGVDAPVIDETVRLILLTKTHDPEPDDQAGKVFVDADLEVLARAEKDYRRYTDDVREEYRHVPDGLFREGRAKILQDLLDKPHLFETRTGRTLWESRARLNLQQELRELRNV</sequence>
<dbReference type="EMBL" id="CP018135">
    <property type="protein sequence ID" value="APF40624.1"/>
    <property type="molecule type" value="Genomic_DNA"/>
</dbReference>
<evidence type="ECO:0000313" key="2">
    <source>
        <dbReference type="EMBL" id="APF40624.1"/>
    </source>
</evidence>
<dbReference type="KEGG" id="nae:BHE16_05865"/>
<accession>A0A1L2ZML1</accession>
<organism evidence="2 3">
    <name type="scientific">Neomicrococcus aestuarii</name>
    <dbReference type="NCBI Taxonomy" id="556325"/>
    <lineage>
        <taxon>Bacteria</taxon>
        <taxon>Bacillati</taxon>
        <taxon>Actinomycetota</taxon>
        <taxon>Actinomycetes</taxon>
        <taxon>Micrococcales</taxon>
        <taxon>Micrococcaceae</taxon>
        <taxon>Neomicrococcus</taxon>
    </lineage>
</organism>
<dbReference type="InterPro" id="IPR025109">
    <property type="entry name" value="DUF4031"/>
</dbReference>
<protein>
    <recommendedName>
        <fullName evidence="1">DUF4031 domain-containing protein</fullName>
    </recommendedName>
</protein>
<name>A0A1L2ZML1_9MICC</name>
<dbReference type="PANTHER" id="PTHR21174">
    <property type="match status" value="1"/>
</dbReference>
<evidence type="ECO:0000259" key="1">
    <source>
        <dbReference type="Pfam" id="PF13223"/>
    </source>
</evidence>
<gene>
    <name evidence="2" type="ORF">BHE16_05865</name>
</gene>
<dbReference type="STRING" id="556325.BHE16_05865"/>
<reference evidence="2 3" key="1">
    <citation type="submission" date="2016-11" db="EMBL/GenBank/DDBJ databases">
        <title>Genome sequencing of Zhihengliuella aestuarii B18 antagonistic to Plasmodiophora brassicae.</title>
        <authorList>
            <person name="Luo Y."/>
        </authorList>
    </citation>
    <scope>NUCLEOTIDE SEQUENCE [LARGE SCALE GENOMIC DNA]</scope>
    <source>
        <strain evidence="2 3">B18</strain>
    </source>
</reference>
<dbReference type="SUPFAM" id="SSF109604">
    <property type="entry name" value="HD-domain/PDEase-like"/>
    <property type="match status" value="1"/>
</dbReference>
<dbReference type="AlphaFoldDB" id="A0A1L2ZML1"/>
<keyword evidence="3" id="KW-1185">Reference proteome</keyword>
<feature type="domain" description="DUF4031" evidence="1">
    <location>
        <begin position="3"/>
        <end position="77"/>
    </location>
</feature>
<dbReference type="Proteomes" id="UP000183530">
    <property type="component" value="Chromosome"/>
</dbReference>
<dbReference type="InterPro" id="IPR009218">
    <property type="entry name" value="HD_phosphohydro"/>
</dbReference>
<dbReference type="OrthoDB" id="9808993at2"/>
<evidence type="ECO:0000313" key="3">
    <source>
        <dbReference type="Proteomes" id="UP000183530"/>
    </source>
</evidence>
<dbReference type="PANTHER" id="PTHR21174:SF0">
    <property type="entry name" value="HD PHOSPHOHYDROLASE FAMILY PROTEIN-RELATED"/>
    <property type="match status" value="1"/>
</dbReference>
<dbReference type="RefSeq" id="WP_071894105.1">
    <property type="nucleotide sequence ID" value="NZ_CP018135.1"/>
</dbReference>
<dbReference type="Pfam" id="PF13223">
    <property type="entry name" value="DUF4031"/>
    <property type="match status" value="1"/>
</dbReference>
<proteinExistence type="predicted"/>